<organism evidence="3 4">
    <name type="scientific">Nocardioides fonticola</name>
    <dbReference type="NCBI Taxonomy" id="450363"/>
    <lineage>
        <taxon>Bacteria</taxon>
        <taxon>Bacillati</taxon>
        <taxon>Actinomycetota</taxon>
        <taxon>Actinomycetes</taxon>
        <taxon>Propionibacteriales</taxon>
        <taxon>Nocardioidaceae</taxon>
        <taxon>Nocardioides</taxon>
    </lineage>
</organism>
<dbReference type="RefSeq" id="WP_344734033.1">
    <property type="nucleotide sequence ID" value="NZ_BAAAZH010000020.1"/>
</dbReference>
<keyword evidence="4" id="KW-1185">Reference proteome</keyword>
<evidence type="ECO:0008006" key="5">
    <source>
        <dbReference type="Google" id="ProtNLM"/>
    </source>
</evidence>
<dbReference type="Proteomes" id="UP001501495">
    <property type="component" value="Unassembled WGS sequence"/>
</dbReference>
<dbReference type="SUPFAM" id="SSF82171">
    <property type="entry name" value="DPP6 N-terminal domain-like"/>
    <property type="match status" value="1"/>
</dbReference>
<feature type="transmembrane region" description="Helical" evidence="2">
    <location>
        <begin position="422"/>
        <end position="440"/>
    </location>
</feature>
<keyword evidence="2" id="KW-1133">Transmembrane helix</keyword>
<sequence length="450" mass="46998">MTLREDLERLADAVPAPPVDPTTWARARRARRRDRSIVAAAALLTIIGIGAVLVGVPGTPRAETASTSPVTGVPDRLRPVPPHVLESGTASGRGWEVTDDPAIGVGVAAWVQNARHPVVVGVDGDYHVLRLPGFLGDLWGEATRQDAGLTLSPSGTKVAYAWGDRGRDGVIDRSGLAVMNLETGRLTAYALKGAAGTAVSAIAWSPNEGLIGWEGQQFDAATPNGLSGARPVAGVIDYRLDDVGPSLDVAGLGAVSVDDAGTVVVAATGRLTSISGRQVSTRRFDGPSEPRIAASPRNAVGWSVVGAFNTRSLDYLDQDDRRRRVPLQIPAGTDWDIAPVGWNGYDAIVATREYADDGQVSSHLRAVDTRTGRTRIVGDAEVGGPTSGFLSIATDRIVPRAITVPAGPAPDWPAAGPGVAGLAWRVGLALALVSGLVAAMRRRRHRTPSL</sequence>
<dbReference type="EMBL" id="BAAAZH010000020">
    <property type="protein sequence ID" value="GAA4122104.1"/>
    <property type="molecule type" value="Genomic_DNA"/>
</dbReference>
<keyword evidence="2" id="KW-0472">Membrane</keyword>
<feature type="transmembrane region" description="Helical" evidence="2">
    <location>
        <begin position="36"/>
        <end position="56"/>
    </location>
</feature>
<proteinExistence type="predicted"/>
<name>A0ABP7XMD5_9ACTN</name>
<gene>
    <name evidence="3" type="ORF">GCM10022215_27650</name>
</gene>
<reference evidence="4" key="1">
    <citation type="journal article" date="2019" name="Int. J. Syst. Evol. Microbiol.">
        <title>The Global Catalogue of Microorganisms (GCM) 10K type strain sequencing project: providing services to taxonomists for standard genome sequencing and annotation.</title>
        <authorList>
            <consortium name="The Broad Institute Genomics Platform"/>
            <consortium name="The Broad Institute Genome Sequencing Center for Infectious Disease"/>
            <person name="Wu L."/>
            <person name="Ma J."/>
        </authorList>
    </citation>
    <scope>NUCLEOTIDE SEQUENCE [LARGE SCALE GENOMIC DNA]</scope>
    <source>
        <strain evidence="4">JCM 16703</strain>
    </source>
</reference>
<evidence type="ECO:0000256" key="1">
    <source>
        <dbReference type="SAM" id="MobiDB-lite"/>
    </source>
</evidence>
<evidence type="ECO:0000256" key="2">
    <source>
        <dbReference type="SAM" id="Phobius"/>
    </source>
</evidence>
<feature type="region of interest" description="Disordered" evidence="1">
    <location>
        <begin position="61"/>
        <end position="80"/>
    </location>
</feature>
<evidence type="ECO:0000313" key="4">
    <source>
        <dbReference type="Proteomes" id="UP001501495"/>
    </source>
</evidence>
<accession>A0ABP7XMD5</accession>
<keyword evidence="2" id="KW-0812">Transmembrane</keyword>
<evidence type="ECO:0000313" key="3">
    <source>
        <dbReference type="EMBL" id="GAA4122104.1"/>
    </source>
</evidence>
<comment type="caution">
    <text evidence="3">The sequence shown here is derived from an EMBL/GenBank/DDBJ whole genome shotgun (WGS) entry which is preliminary data.</text>
</comment>
<protein>
    <recommendedName>
        <fullName evidence="5">WD40 repeat domain-containing protein</fullName>
    </recommendedName>
</protein>